<evidence type="ECO:0000313" key="1">
    <source>
        <dbReference type="EMBL" id="KAG4305899.1"/>
    </source>
</evidence>
<evidence type="ECO:0000313" key="2">
    <source>
        <dbReference type="Proteomes" id="UP000768646"/>
    </source>
</evidence>
<protein>
    <submittedName>
        <fullName evidence="1">Uncharacterized protein</fullName>
    </submittedName>
</protein>
<reference evidence="1 2" key="1">
    <citation type="journal article" date="2021" name="Commun. Biol.">
        <title>Genomic insights into the host specific adaptation of the Pneumocystis genus.</title>
        <authorList>
            <person name="Cisse O.H."/>
            <person name="Ma L."/>
            <person name="Dekker J.P."/>
            <person name="Khil P.P."/>
            <person name="Youn J.-H."/>
            <person name="Brenchley J.M."/>
            <person name="Blair R."/>
            <person name="Pahar B."/>
            <person name="Chabe M."/>
            <person name="Van Rompay K.K.A."/>
            <person name="Keesler R."/>
            <person name="Sukura A."/>
            <person name="Hirsch V."/>
            <person name="Kutty G."/>
            <person name="Liu Y."/>
            <person name="Peng L."/>
            <person name="Chen J."/>
            <person name="Song J."/>
            <person name="Weissenbacher-Lang C."/>
            <person name="Xu J."/>
            <person name="Upham N.S."/>
            <person name="Stajich J.E."/>
            <person name="Cuomo C.A."/>
            <person name="Cushion M.T."/>
            <person name="Kovacs J.A."/>
        </authorList>
    </citation>
    <scope>NUCLEOTIDE SEQUENCE [LARGE SCALE GENOMIC DNA]</scope>
    <source>
        <strain evidence="1 2">RABM</strain>
    </source>
</reference>
<gene>
    <name evidence="1" type="ORF">PORY_000809</name>
</gene>
<proteinExistence type="predicted"/>
<comment type="caution">
    <text evidence="1">The sequence shown here is derived from an EMBL/GenBank/DDBJ whole genome shotgun (WGS) entry which is preliminary data.</text>
</comment>
<sequence length="482" mass="55272">MYIFHMNCSLRRFPVCLCFFRFKNVEKRIFQKGLSRKIWIEKSVGVKKVKGFKLGEKSYRRRSILKERGFFLKKKCVSEGFQSLGLIPSVVDAIHKDVLSSLRTVYPTPIQFLAIPKILRSFFLKQSSKTFLLAAETGSGKTLAYVAPILHILKMEEKMSSNVDSIRLVNSPRCIILVPTAELVRQVYLLLKQMSHNVKFRPVFTISSLSLSFIKKNILTTVSDVLVATPFQIYRFIQEKKLIMNEVRYIVADEADTLLDTSFSSLVLFILNAATKLKLLIFCSSVVSRKFDRLLSKYFPDFSRIVTPSLHTISKKISFNIVDAQKDFKNNKKLACVNILEKIIKDETNISKKVIIFFNERKQSDEFAEYLKNKGFSAFSLTKYTKDRLDTIHNFIYGSFSEKSCLSILVTTDLNSRGVDTIGLKNVILFDIPYNPTDLIHRLGRIGRGGKKGKAYLILGKEKNREWVDEIKKSIKIGKALI</sequence>
<dbReference type="Proteomes" id="UP000768646">
    <property type="component" value="Unassembled WGS sequence"/>
</dbReference>
<name>A0ACB7CIX8_9ASCO</name>
<accession>A0ACB7CIX8</accession>
<dbReference type="EMBL" id="JABTEG010000002">
    <property type="protein sequence ID" value="KAG4305899.1"/>
    <property type="molecule type" value="Genomic_DNA"/>
</dbReference>
<keyword evidence="2" id="KW-1185">Reference proteome</keyword>
<organism evidence="1 2">
    <name type="scientific">Pneumocystis oryctolagi</name>
    <dbReference type="NCBI Taxonomy" id="42067"/>
    <lineage>
        <taxon>Eukaryota</taxon>
        <taxon>Fungi</taxon>
        <taxon>Dikarya</taxon>
        <taxon>Ascomycota</taxon>
        <taxon>Taphrinomycotina</taxon>
        <taxon>Pneumocystomycetes</taxon>
        <taxon>Pneumocystaceae</taxon>
        <taxon>Pneumocystis</taxon>
    </lineage>
</organism>